<dbReference type="SUPFAM" id="SSF52266">
    <property type="entry name" value="SGNH hydrolase"/>
    <property type="match status" value="1"/>
</dbReference>
<evidence type="ECO:0000256" key="2">
    <source>
        <dbReference type="ARBA" id="ARBA00022801"/>
    </source>
</evidence>
<proteinExistence type="inferred from homology"/>
<dbReference type="OrthoDB" id="9807041at2"/>
<sequence length="270" mass="29452">MRALPVFLLFVCSSAVLGQATQTNPDDAVARPVTKYDNAAPPLNPALPTIFIVGDSTAQNKADLGWGDHFAHYFDTSRVNVANRARAGRSSRTFIHEGAWDAVLSQLKKGDFVLIQMGHNDGGQLDGEKPRGTLKGIGEEQKEVALLDGSKEVVHTYGWYLRKYIADTRARGATPILLSLTVRNIWTDGRIERDMGYDGFIGQTAEAEHVAFVDMATVEADKLEAMGAEKTKLLFPIDHTHTSSEGAELNAGAVVEALRRANSPLTTYLR</sequence>
<dbReference type="InterPro" id="IPR036514">
    <property type="entry name" value="SGNH_hydro_sf"/>
</dbReference>
<keyword evidence="3" id="KW-0732">Signal</keyword>
<protein>
    <submittedName>
        <fullName evidence="5">Rhamnogalacturonan acetylesterase</fullName>
    </submittedName>
</protein>
<evidence type="ECO:0000313" key="5">
    <source>
        <dbReference type="EMBL" id="QEE29501.1"/>
    </source>
</evidence>
<dbReference type="InterPro" id="IPR037459">
    <property type="entry name" value="RhgT-like"/>
</dbReference>
<gene>
    <name evidence="5" type="ORF">FTW19_16750</name>
</gene>
<accession>A0A5B9EGD6</accession>
<dbReference type="PANTHER" id="PTHR43695">
    <property type="entry name" value="PUTATIVE (AFU_ORTHOLOGUE AFUA_2G17250)-RELATED"/>
    <property type="match status" value="1"/>
</dbReference>
<dbReference type="Pfam" id="PF13472">
    <property type="entry name" value="Lipase_GDSL_2"/>
    <property type="match status" value="1"/>
</dbReference>
<feature type="domain" description="SGNH hydrolase-type esterase" evidence="4">
    <location>
        <begin position="53"/>
        <end position="248"/>
    </location>
</feature>
<dbReference type="GO" id="GO:0016788">
    <property type="term" value="F:hydrolase activity, acting on ester bonds"/>
    <property type="evidence" value="ECO:0007669"/>
    <property type="project" value="UniProtKB-ARBA"/>
</dbReference>
<comment type="similarity">
    <text evidence="1">Belongs to the 'GDSL' lipolytic enzyme family.</text>
</comment>
<evidence type="ECO:0000259" key="4">
    <source>
        <dbReference type="Pfam" id="PF13472"/>
    </source>
</evidence>
<dbReference type="InterPro" id="IPR013830">
    <property type="entry name" value="SGNH_hydro"/>
</dbReference>
<evidence type="ECO:0000313" key="6">
    <source>
        <dbReference type="Proteomes" id="UP000321820"/>
    </source>
</evidence>
<feature type="signal peptide" evidence="3">
    <location>
        <begin position="1"/>
        <end position="18"/>
    </location>
</feature>
<evidence type="ECO:0000256" key="3">
    <source>
        <dbReference type="SAM" id="SignalP"/>
    </source>
</evidence>
<dbReference type="KEGG" id="talb:FTW19_16750"/>
<organism evidence="5 6">
    <name type="scientific">Terriglobus albidus</name>
    <dbReference type="NCBI Taxonomy" id="1592106"/>
    <lineage>
        <taxon>Bacteria</taxon>
        <taxon>Pseudomonadati</taxon>
        <taxon>Acidobacteriota</taxon>
        <taxon>Terriglobia</taxon>
        <taxon>Terriglobales</taxon>
        <taxon>Acidobacteriaceae</taxon>
        <taxon>Terriglobus</taxon>
    </lineage>
</organism>
<keyword evidence="2" id="KW-0378">Hydrolase</keyword>
<dbReference type="EMBL" id="CP042806">
    <property type="protein sequence ID" value="QEE29501.1"/>
    <property type="molecule type" value="Genomic_DNA"/>
</dbReference>
<dbReference type="AlphaFoldDB" id="A0A5B9EGD6"/>
<dbReference type="Gene3D" id="3.40.50.1110">
    <property type="entry name" value="SGNH hydrolase"/>
    <property type="match status" value="1"/>
</dbReference>
<evidence type="ECO:0000256" key="1">
    <source>
        <dbReference type="ARBA" id="ARBA00008668"/>
    </source>
</evidence>
<name>A0A5B9EGD6_9BACT</name>
<feature type="chain" id="PRO_5023082855" evidence="3">
    <location>
        <begin position="19"/>
        <end position="270"/>
    </location>
</feature>
<dbReference type="PANTHER" id="PTHR43695:SF1">
    <property type="entry name" value="RHAMNOGALACTURONAN ACETYLESTERASE"/>
    <property type="match status" value="1"/>
</dbReference>
<keyword evidence="6" id="KW-1185">Reference proteome</keyword>
<dbReference type="Proteomes" id="UP000321820">
    <property type="component" value="Chromosome"/>
</dbReference>
<dbReference type="RefSeq" id="WP_147648693.1">
    <property type="nucleotide sequence ID" value="NZ_CP042806.1"/>
</dbReference>
<dbReference type="CDD" id="cd01821">
    <property type="entry name" value="Rhamnogalacturan_acetylesterase_like"/>
    <property type="match status" value="1"/>
</dbReference>
<reference evidence="5 6" key="1">
    <citation type="submission" date="2019-08" db="EMBL/GenBank/DDBJ databases">
        <title>Complete genome sequence of Terriglobus albidus strain ORNL.</title>
        <authorList>
            <person name="Podar M."/>
        </authorList>
    </citation>
    <scope>NUCLEOTIDE SEQUENCE [LARGE SCALE GENOMIC DNA]</scope>
    <source>
        <strain evidence="5 6">ORNL</strain>
    </source>
</reference>